<name>A0A086J9F1_TOXGO</name>
<dbReference type="Proteomes" id="UP000028828">
    <property type="component" value="Unassembled WGS sequence"/>
</dbReference>
<feature type="non-terminal residue" evidence="1">
    <location>
        <position position="1"/>
    </location>
</feature>
<sequence>DETLLASVDELFRRAEEEATTEQAFFSPESCLRIFVSLVRYGEVRPEAPRNRERLVVALCNYLTGVDSVAAVSSDGASDPEELWVKEDEDLPLLFFAEDAKGFSLREDSALDRDSANESRLQALSAASYIRLLGALRELGVRGGVLLSRVAQLLHMKRYDLTDAQQEAAAEICASLGLEFQLEKPSGSSA</sequence>
<dbReference type="EMBL" id="AEYI02002298">
    <property type="protein sequence ID" value="KFG28769.1"/>
    <property type="molecule type" value="Genomic_DNA"/>
</dbReference>
<comment type="caution">
    <text evidence="1">The sequence shown here is derived from an EMBL/GenBank/DDBJ whole genome shotgun (WGS) entry which is preliminary data.</text>
</comment>
<accession>A0A086J9F1</accession>
<evidence type="ECO:0000313" key="1">
    <source>
        <dbReference type="EMBL" id="KFG28769.1"/>
    </source>
</evidence>
<organism evidence="1">
    <name type="scientific">Toxoplasma gondii p89</name>
    <dbReference type="NCBI Taxonomy" id="943119"/>
    <lineage>
        <taxon>Eukaryota</taxon>
        <taxon>Sar</taxon>
        <taxon>Alveolata</taxon>
        <taxon>Apicomplexa</taxon>
        <taxon>Conoidasida</taxon>
        <taxon>Coccidia</taxon>
        <taxon>Eucoccidiorida</taxon>
        <taxon>Eimeriorina</taxon>
        <taxon>Sarcocystidae</taxon>
        <taxon>Toxoplasma</taxon>
    </lineage>
</organism>
<proteinExistence type="predicted"/>
<protein>
    <submittedName>
        <fullName evidence="1">Uncharacterized protein</fullName>
    </submittedName>
</protein>
<dbReference type="VEuPathDB" id="ToxoDB:TGP89_300030C"/>
<dbReference type="AlphaFoldDB" id="A0A086J9F1"/>
<gene>
    <name evidence="1" type="ORF">TGP89_300030C</name>
</gene>
<reference evidence="1" key="1">
    <citation type="submission" date="2014-03" db="EMBL/GenBank/DDBJ databases">
        <authorList>
            <person name="Sibley D."/>
            <person name="Venepally P."/>
            <person name="Karamycheva S."/>
            <person name="Hadjithomas M."/>
            <person name="Khan A."/>
            <person name="Brunk B."/>
            <person name="Roos D."/>
            <person name="Caler E."/>
            <person name="Lorenzi H."/>
        </authorList>
    </citation>
    <scope>NUCLEOTIDE SEQUENCE [LARGE SCALE GENOMIC DNA]</scope>
    <source>
        <strain evidence="1">P89</strain>
    </source>
</reference>